<sequence>MVDTARWLNQNFAGWKNLTAQEKRAIRDFPVLWSIFELRATGRNGQRPNASPPRICHAVEGLETDLNSVVFQQAKKYFSNRYFHAGNPTYAFDQLRVQQCFLRRVHAALLDEDANTTDVLIGLLLIVNRLRNNFLHGEKAAYAFADQLDNFRHANAVLMSAIPLWDVP</sequence>
<dbReference type="RefSeq" id="WP_133571886.1">
    <property type="nucleotide sequence ID" value="NZ_SNYR01000001.1"/>
</dbReference>
<proteinExistence type="predicted"/>
<comment type="caution">
    <text evidence="1">The sequence shown here is derived from an EMBL/GenBank/DDBJ whole genome shotgun (WGS) entry which is preliminary data.</text>
</comment>
<dbReference type="EMBL" id="SNYR01000001">
    <property type="protein sequence ID" value="TDQ67260.1"/>
    <property type="molecule type" value="Genomic_DNA"/>
</dbReference>
<dbReference type="AlphaFoldDB" id="A0A4R6VXF3"/>
<name>A0A4R6VXF3_9HYPH</name>
<protein>
    <submittedName>
        <fullName evidence="1">Uncharacterized protein</fullName>
    </submittedName>
</protein>
<dbReference type="Proteomes" id="UP000295391">
    <property type="component" value="Unassembled WGS sequence"/>
</dbReference>
<organism evidence="1 2">
    <name type="scientific">Maritalea mobilis</name>
    <dbReference type="NCBI Taxonomy" id="483324"/>
    <lineage>
        <taxon>Bacteria</taxon>
        <taxon>Pseudomonadati</taxon>
        <taxon>Pseudomonadota</taxon>
        <taxon>Alphaproteobacteria</taxon>
        <taxon>Hyphomicrobiales</taxon>
        <taxon>Devosiaceae</taxon>
        <taxon>Maritalea</taxon>
    </lineage>
</organism>
<evidence type="ECO:0000313" key="1">
    <source>
        <dbReference type="EMBL" id="TDQ67260.1"/>
    </source>
</evidence>
<gene>
    <name evidence="1" type="ORF">ATL17_1269</name>
</gene>
<keyword evidence="2" id="KW-1185">Reference proteome</keyword>
<reference evidence="1 2" key="1">
    <citation type="submission" date="2019-03" db="EMBL/GenBank/DDBJ databases">
        <title>Genomic Encyclopedia of Type Strains, Phase III (KMG-III): the genomes of soil and plant-associated and newly described type strains.</title>
        <authorList>
            <person name="Whitman W."/>
        </authorList>
    </citation>
    <scope>NUCLEOTIDE SEQUENCE [LARGE SCALE GENOMIC DNA]</scope>
    <source>
        <strain evidence="1 2">CGMCC 1.7002</strain>
    </source>
</reference>
<evidence type="ECO:0000313" key="2">
    <source>
        <dbReference type="Proteomes" id="UP000295391"/>
    </source>
</evidence>
<accession>A0A4R6VXF3</accession>
<dbReference type="OrthoDB" id="1904255at2"/>